<evidence type="ECO:0000313" key="2">
    <source>
        <dbReference type="EMBL" id="GAA1510694.1"/>
    </source>
</evidence>
<accession>A0ABN2A494</accession>
<organism evidence="2 3">
    <name type="scientific">Brevibacterium permense</name>
    <dbReference type="NCBI Taxonomy" id="234834"/>
    <lineage>
        <taxon>Bacteria</taxon>
        <taxon>Bacillati</taxon>
        <taxon>Actinomycetota</taxon>
        <taxon>Actinomycetes</taxon>
        <taxon>Micrococcales</taxon>
        <taxon>Brevibacteriaceae</taxon>
        <taxon>Brevibacterium</taxon>
    </lineage>
</organism>
<feature type="compositionally biased region" description="Polar residues" evidence="1">
    <location>
        <begin position="57"/>
        <end position="70"/>
    </location>
</feature>
<gene>
    <name evidence="2" type="ORF">GCM10009690_12140</name>
</gene>
<comment type="caution">
    <text evidence="2">The sequence shown here is derived from an EMBL/GenBank/DDBJ whole genome shotgun (WGS) entry which is preliminary data.</text>
</comment>
<dbReference type="EMBL" id="BAAALX010000004">
    <property type="protein sequence ID" value="GAA1510694.1"/>
    <property type="molecule type" value="Genomic_DNA"/>
</dbReference>
<protein>
    <submittedName>
        <fullName evidence="2">Uncharacterized protein</fullName>
    </submittedName>
</protein>
<name>A0ABN2A494_9MICO</name>
<evidence type="ECO:0000313" key="3">
    <source>
        <dbReference type="Proteomes" id="UP001500177"/>
    </source>
</evidence>
<keyword evidence="3" id="KW-1185">Reference proteome</keyword>
<feature type="compositionally biased region" description="Gly residues" evidence="1">
    <location>
        <begin position="41"/>
        <end position="53"/>
    </location>
</feature>
<feature type="region of interest" description="Disordered" evidence="1">
    <location>
        <begin position="41"/>
        <end position="73"/>
    </location>
</feature>
<evidence type="ECO:0000256" key="1">
    <source>
        <dbReference type="SAM" id="MobiDB-lite"/>
    </source>
</evidence>
<reference evidence="2 3" key="1">
    <citation type="journal article" date="2019" name="Int. J. Syst. Evol. Microbiol.">
        <title>The Global Catalogue of Microorganisms (GCM) 10K type strain sequencing project: providing services to taxonomists for standard genome sequencing and annotation.</title>
        <authorList>
            <consortium name="The Broad Institute Genomics Platform"/>
            <consortium name="The Broad Institute Genome Sequencing Center for Infectious Disease"/>
            <person name="Wu L."/>
            <person name="Ma J."/>
        </authorList>
    </citation>
    <scope>NUCLEOTIDE SEQUENCE [LARGE SCALE GENOMIC DNA]</scope>
    <source>
        <strain evidence="2 3">JCM 13318</strain>
    </source>
</reference>
<sequence>MIPPAAARLKATTMTMAIVRRRIRTDCLGAFGSDAEAVADEGGGAEAAGGGCDMGRQSFQKGKQEGTSSMAPDARHVPEAVLSRPHLQAPVQGFDAFAHPLMPKPPPRWPCTPASVPVNTHVSRILSKLGLCDRTQIVVAADDSGLVVAGS</sequence>
<proteinExistence type="predicted"/>
<dbReference type="Proteomes" id="UP001500177">
    <property type="component" value="Unassembled WGS sequence"/>
</dbReference>